<evidence type="ECO:0000256" key="1">
    <source>
        <dbReference type="SAM" id="MobiDB-lite"/>
    </source>
</evidence>
<organism evidence="2 3">
    <name type="scientific">Araneus ventricosus</name>
    <name type="common">Orbweaver spider</name>
    <name type="synonym">Epeira ventricosa</name>
    <dbReference type="NCBI Taxonomy" id="182803"/>
    <lineage>
        <taxon>Eukaryota</taxon>
        <taxon>Metazoa</taxon>
        <taxon>Ecdysozoa</taxon>
        <taxon>Arthropoda</taxon>
        <taxon>Chelicerata</taxon>
        <taxon>Arachnida</taxon>
        <taxon>Araneae</taxon>
        <taxon>Araneomorphae</taxon>
        <taxon>Entelegynae</taxon>
        <taxon>Araneoidea</taxon>
        <taxon>Araneidae</taxon>
        <taxon>Araneus</taxon>
    </lineage>
</organism>
<protein>
    <recommendedName>
        <fullName evidence="4">Reverse transcriptase domain-containing protein</fullName>
    </recommendedName>
</protein>
<accession>A0A4Y2BUJ8</accession>
<gene>
    <name evidence="2" type="ORF">AVEN_244771_1</name>
</gene>
<reference evidence="2 3" key="1">
    <citation type="journal article" date="2019" name="Sci. Rep.">
        <title>Orb-weaving spider Araneus ventricosus genome elucidates the spidroin gene catalogue.</title>
        <authorList>
            <person name="Kono N."/>
            <person name="Nakamura H."/>
            <person name="Ohtoshi R."/>
            <person name="Moran D.A.P."/>
            <person name="Shinohara A."/>
            <person name="Yoshida Y."/>
            <person name="Fujiwara M."/>
            <person name="Mori M."/>
            <person name="Tomita M."/>
            <person name="Arakawa K."/>
        </authorList>
    </citation>
    <scope>NUCLEOTIDE SEQUENCE [LARGE SCALE GENOMIC DNA]</scope>
</reference>
<feature type="region of interest" description="Disordered" evidence="1">
    <location>
        <begin position="147"/>
        <end position="181"/>
    </location>
</feature>
<dbReference type="Proteomes" id="UP000499080">
    <property type="component" value="Unassembled WGS sequence"/>
</dbReference>
<feature type="compositionally biased region" description="Polar residues" evidence="1">
    <location>
        <begin position="162"/>
        <end position="181"/>
    </location>
</feature>
<dbReference type="EMBL" id="BGPR01000105">
    <property type="protein sequence ID" value="GBL94794.1"/>
    <property type="molecule type" value="Genomic_DNA"/>
</dbReference>
<evidence type="ECO:0008006" key="4">
    <source>
        <dbReference type="Google" id="ProtNLM"/>
    </source>
</evidence>
<name>A0A4Y2BUJ8_ARAVE</name>
<sequence>MTTERPFTADNCFFVISEPRGAKLKASAQAALMKFQHWTDKYQLKVSTKKSTTILIRVIINNKLNWADYLMKMKTKLTHFHQKITRIAGTNWGLNKDPRRGLYKTVAELMILHGAAAWAYPLSAKQSRQLNSIQRMFFLNITGAYSTTPSSTPGHRRDHNAPHQSRTGRGLHQNSQAMQNI</sequence>
<keyword evidence="3" id="KW-1185">Reference proteome</keyword>
<evidence type="ECO:0000313" key="2">
    <source>
        <dbReference type="EMBL" id="GBL94794.1"/>
    </source>
</evidence>
<dbReference type="AlphaFoldDB" id="A0A4Y2BUJ8"/>
<proteinExistence type="predicted"/>
<evidence type="ECO:0000313" key="3">
    <source>
        <dbReference type="Proteomes" id="UP000499080"/>
    </source>
</evidence>
<comment type="caution">
    <text evidence="2">The sequence shown here is derived from an EMBL/GenBank/DDBJ whole genome shotgun (WGS) entry which is preliminary data.</text>
</comment>
<dbReference type="OrthoDB" id="411871at2759"/>